<feature type="compositionally biased region" description="Low complexity" evidence="1">
    <location>
        <begin position="428"/>
        <end position="442"/>
    </location>
</feature>
<dbReference type="InterPro" id="IPR006202">
    <property type="entry name" value="Neur_chan_lig-bd"/>
</dbReference>
<dbReference type="GO" id="GO:0004888">
    <property type="term" value="F:transmembrane signaling receptor activity"/>
    <property type="evidence" value="ECO:0007669"/>
    <property type="project" value="InterPro"/>
</dbReference>
<dbReference type="InterPro" id="IPR038050">
    <property type="entry name" value="Neuro_actylchol_rec"/>
</dbReference>
<feature type="transmembrane region" description="Helical" evidence="2">
    <location>
        <begin position="517"/>
        <end position="536"/>
    </location>
</feature>
<feature type="transmembrane region" description="Helical" evidence="2">
    <location>
        <begin position="313"/>
        <end position="334"/>
    </location>
</feature>
<keyword evidence="2" id="KW-1133">Transmembrane helix</keyword>
<dbReference type="SUPFAM" id="SSF63712">
    <property type="entry name" value="Nicotinic receptor ligand binding domain-like"/>
    <property type="match status" value="1"/>
</dbReference>
<dbReference type="Gene3D" id="1.20.58.390">
    <property type="entry name" value="Neurotransmitter-gated ion-channel transmembrane domain"/>
    <property type="match status" value="1"/>
</dbReference>
<evidence type="ECO:0000259" key="3">
    <source>
        <dbReference type="Pfam" id="PF02931"/>
    </source>
</evidence>
<dbReference type="GO" id="GO:0005230">
    <property type="term" value="F:extracellular ligand-gated monoatomic ion channel activity"/>
    <property type="evidence" value="ECO:0007669"/>
    <property type="project" value="InterPro"/>
</dbReference>
<feature type="compositionally biased region" description="Low complexity" evidence="1">
    <location>
        <begin position="451"/>
        <end position="471"/>
    </location>
</feature>
<evidence type="ECO:0000256" key="1">
    <source>
        <dbReference type="SAM" id="MobiDB-lite"/>
    </source>
</evidence>
<feature type="transmembrane region" description="Helical" evidence="2">
    <location>
        <begin position="256"/>
        <end position="276"/>
    </location>
</feature>
<organism evidence="4">
    <name type="scientific">viral metagenome</name>
    <dbReference type="NCBI Taxonomy" id="1070528"/>
    <lineage>
        <taxon>unclassified sequences</taxon>
        <taxon>metagenomes</taxon>
        <taxon>organismal metagenomes</taxon>
    </lineage>
</organism>
<sequence>MRIWKTVLGFLGVLALIGSTSAAPECNNRITTDITRVVNDLFNSTTYDRRVRPYVTNSSQTNVLSFTGDPITVLVNMHITALTEMNYNDQNYRINSFLRQQWRDERLCYNPIYAGPEGYIKLTIYDTAWLPDNFFVDSMSLDAILSSNYLRIYPDGTCFTSQHISVQLKDVIDVSNYPFSTLKLNIRMESYGYTTKDLVFAPMPGGALTLEEDIKVTSKWKLTTRPDIVTTKEYATGNFTQIHAGLDYTFKPTKTLITILTPNMLVVILSTAALLLKAADSLGVRFGYGLSCLFARIALRFSNDIPIVDYMTILDKFTITDLSFIFLMFALYYIEYTTKRFARKNTIDDIDVYKVYSDGSRELAPKTIKGIEAELMWQLRPDEMAKNFTFSIDYDVFGEKPNITEKTLMMSEIDLRDKRRKRYGGAVASDDATSSYSSGSYGEVNDGGASGSDSVSGSGSSSSGSSTSSTVTRHHVGVSAPARKYLVDVQAKYNPKERPGLAGWINKEAVQNHLGKVLTISFVFAYVFTILMIIVLS</sequence>
<dbReference type="InterPro" id="IPR006201">
    <property type="entry name" value="Neur_channel"/>
</dbReference>
<evidence type="ECO:0000256" key="2">
    <source>
        <dbReference type="SAM" id="Phobius"/>
    </source>
</evidence>
<dbReference type="Pfam" id="PF02931">
    <property type="entry name" value="Neur_chan_LBD"/>
    <property type="match status" value="1"/>
</dbReference>
<dbReference type="EMBL" id="MN739436">
    <property type="protein sequence ID" value="QHT04691.1"/>
    <property type="molecule type" value="Genomic_DNA"/>
</dbReference>
<name>A0A6C0CJP3_9ZZZZ</name>
<dbReference type="AlphaFoldDB" id="A0A6C0CJP3"/>
<proteinExistence type="predicted"/>
<dbReference type="InterPro" id="IPR036734">
    <property type="entry name" value="Neur_chan_lig-bd_sf"/>
</dbReference>
<dbReference type="PANTHER" id="PTHR18945">
    <property type="entry name" value="NEUROTRANSMITTER GATED ION CHANNEL"/>
    <property type="match status" value="1"/>
</dbReference>
<feature type="region of interest" description="Disordered" evidence="1">
    <location>
        <begin position="424"/>
        <end position="474"/>
    </location>
</feature>
<keyword evidence="2" id="KW-0472">Membrane</keyword>
<reference evidence="4" key="1">
    <citation type="journal article" date="2020" name="Nature">
        <title>Giant virus diversity and host interactions through global metagenomics.</title>
        <authorList>
            <person name="Schulz F."/>
            <person name="Roux S."/>
            <person name="Paez-Espino D."/>
            <person name="Jungbluth S."/>
            <person name="Walsh D.A."/>
            <person name="Denef V.J."/>
            <person name="McMahon K.D."/>
            <person name="Konstantinidis K.T."/>
            <person name="Eloe-Fadrosh E.A."/>
            <person name="Kyrpides N.C."/>
            <person name="Woyke T."/>
        </authorList>
    </citation>
    <scope>NUCLEOTIDE SEQUENCE</scope>
    <source>
        <strain evidence="4">GVMAG-M-3300021343-4</strain>
    </source>
</reference>
<keyword evidence="2" id="KW-0812">Transmembrane</keyword>
<evidence type="ECO:0000313" key="4">
    <source>
        <dbReference type="EMBL" id="QHT04691.1"/>
    </source>
</evidence>
<feature type="domain" description="Neurotransmitter-gated ion-channel ligand-binding" evidence="3">
    <location>
        <begin position="35"/>
        <end position="221"/>
    </location>
</feature>
<protein>
    <recommendedName>
        <fullName evidence="3">Neurotransmitter-gated ion-channel ligand-binding domain-containing protein</fullName>
    </recommendedName>
</protein>
<dbReference type="GO" id="GO:0016020">
    <property type="term" value="C:membrane"/>
    <property type="evidence" value="ECO:0007669"/>
    <property type="project" value="InterPro"/>
</dbReference>
<accession>A0A6C0CJP3</accession>
<dbReference type="Gene3D" id="2.70.170.10">
    <property type="entry name" value="Neurotransmitter-gated ion-channel ligand-binding domain"/>
    <property type="match status" value="1"/>
</dbReference>